<accession>A0ABW4Q7W8</accession>
<dbReference type="Pfam" id="PF00583">
    <property type="entry name" value="Acetyltransf_1"/>
    <property type="match status" value="1"/>
</dbReference>
<sequence>MAGWQAATEGPFGQSARILSLRDDDKRAVAVAAVWSSGTGRPGLIEPMGVHRGYRGRGYGTLMTRAAAASLRDMGSSSATVCAESANVGAVSTYLAAGFVAGPETTDWRRNI</sequence>
<keyword evidence="3" id="KW-1185">Reference proteome</keyword>
<evidence type="ECO:0000313" key="2">
    <source>
        <dbReference type="EMBL" id="MFD1846812.1"/>
    </source>
</evidence>
<dbReference type="RefSeq" id="WP_377959583.1">
    <property type="nucleotide sequence ID" value="NZ_BAAAIJ010000013.1"/>
</dbReference>
<dbReference type="EMBL" id="JBHUGA010000030">
    <property type="protein sequence ID" value="MFD1846812.1"/>
    <property type="molecule type" value="Genomic_DNA"/>
</dbReference>
<proteinExistence type="predicted"/>
<evidence type="ECO:0000259" key="1">
    <source>
        <dbReference type="PROSITE" id="PS51186"/>
    </source>
</evidence>
<dbReference type="EC" id="2.3.1.-" evidence="2"/>
<reference evidence="3" key="1">
    <citation type="journal article" date="2019" name="Int. J. Syst. Evol. Microbiol.">
        <title>The Global Catalogue of Microorganisms (GCM) 10K type strain sequencing project: providing services to taxonomists for standard genome sequencing and annotation.</title>
        <authorList>
            <consortium name="The Broad Institute Genomics Platform"/>
            <consortium name="The Broad Institute Genome Sequencing Center for Infectious Disease"/>
            <person name="Wu L."/>
            <person name="Ma J."/>
        </authorList>
    </citation>
    <scope>NUCLEOTIDE SEQUENCE [LARGE SCALE GENOMIC DNA]</scope>
    <source>
        <strain evidence="3">JCM 11496</strain>
    </source>
</reference>
<dbReference type="Gene3D" id="3.40.630.30">
    <property type="match status" value="1"/>
</dbReference>
<dbReference type="InterPro" id="IPR016181">
    <property type="entry name" value="Acyl_CoA_acyltransferase"/>
</dbReference>
<dbReference type="GO" id="GO:0016746">
    <property type="term" value="F:acyltransferase activity"/>
    <property type="evidence" value="ECO:0007669"/>
    <property type="project" value="UniProtKB-KW"/>
</dbReference>
<keyword evidence="2" id="KW-0808">Transferase</keyword>
<dbReference type="InterPro" id="IPR000182">
    <property type="entry name" value="GNAT_dom"/>
</dbReference>
<protein>
    <submittedName>
        <fullName evidence="2">GNAT family N-acetyltransferase</fullName>
        <ecNumber evidence="2">2.3.1.-</ecNumber>
    </submittedName>
</protein>
<dbReference type="PROSITE" id="PS51186">
    <property type="entry name" value="GNAT"/>
    <property type="match status" value="1"/>
</dbReference>
<comment type="caution">
    <text evidence="2">The sequence shown here is derived from an EMBL/GenBank/DDBJ whole genome shotgun (WGS) entry which is preliminary data.</text>
</comment>
<gene>
    <name evidence="2" type="ORF">ACFSFX_09400</name>
</gene>
<feature type="domain" description="N-acetyltransferase" evidence="1">
    <location>
        <begin position="1"/>
        <end position="112"/>
    </location>
</feature>
<keyword evidence="2" id="KW-0012">Acyltransferase</keyword>
<dbReference type="CDD" id="cd04301">
    <property type="entry name" value="NAT_SF"/>
    <property type="match status" value="1"/>
</dbReference>
<name>A0ABW4Q7W8_9MICC</name>
<dbReference type="Proteomes" id="UP001597307">
    <property type="component" value="Unassembled WGS sequence"/>
</dbReference>
<dbReference type="SUPFAM" id="SSF55729">
    <property type="entry name" value="Acyl-CoA N-acyltransferases (Nat)"/>
    <property type="match status" value="1"/>
</dbReference>
<evidence type="ECO:0000313" key="3">
    <source>
        <dbReference type="Proteomes" id="UP001597307"/>
    </source>
</evidence>
<organism evidence="2 3">
    <name type="scientific">Arthrobacter flavus</name>
    <dbReference type="NCBI Taxonomy" id="95172"/>
    <lineage>
        <taxon>Bacteria</taxon>
        <taxon>Bacillati</taxon>
        <taxon>Actinomycetota</taxon>
        <taxon>Actinomycetes</taxon>
        <taxon>Micrococcales</taxon>
        <taxon>Micrococcaceae</taxon>
        <taxon>Arthrobacter</taxon>
    </lineage>
</organism>